<keyword evidence="7 9" id="KW-0611">Plant defense</keyword>
<comment type="caution">
    <text evidence="10">The sequence shown here is derived from an EMBL/GenBank/DDBJ whole genome shotgun (WGS) entry which is preliminary data.</text>
</comment>
<evidence type="ECO:0000313" key="11">
    <source>
        <dbReference type="Proteomes" id="UP001280121"/>
    </source>
</evidence>
<evidence type="ECO:0000256" key="7">
    <source>
        <dbReference type="ARBA" id="ARBA00022821"/>
    </source>
</evidence>
<evidence type="ECO:0000256" key="1">
    <source>
        <dbReference type="ARBA" id="ARBA00004613"/>
    </source>
</evidence>
<reference evidence="10" key="1">
    <citation type="journal article" date="2023" name="Plant J.">
        <title>Genome sequences and population genomics provide insights into the demographic history, inbreeding, and mutation load of two 'living fossil' tree species of Dipteronia.</title>
        <authorList>
            <person name="Feng Y."/>
            <person name="Comes H.P."/>
            <person name="Chen J."/>
            <person name="Zhu S."/>
            <person name="Lu R."/>
            <person name="Zhang X."/>
            <person name="Li P."/>
            <person name="Qiu J."/>
            <person name="Olsen K.M."/>
            <person name="Qiu Y."/>
        </authorList>
    </citation>
    <scope>NUCLEOTIDE SEQUENCE</scope>
    <source>
        <strain evidence="10">KIB01</strain>
    </source>
</reference>
<evidence type="ECO:0000313" key="10">
    <source>
        <dbReference type="EMBL" id="KAK2646100.1"/>
    </source>
</evidence>
<dbReference type="AlphaFoldDB" id="A0AAD9U1C0"/>
<keyword evidence="3 9" id="KW-0964">Secreted</keyword>
<name>A0AAD9U1C0_9ROSI</name>
<evidence type="ECO:0000256" key="6">
    <source>
        <dbReference type="ARBA" id="ARBA00022729"/>
    </source>
</evidence>
<dbReference type="GO" id="GO:0031640">
    <property type="term" value="P:killing of cells of another organism"/>
    <property type="evidence" value="ECO:0007669"/>
    <property type="project" value="UniProtKB-UniRule"/>
</dbReference>
<dbReference type="PANTHER" id="PTHR36788:SF2">
    <property type="entry name" value="DEFENSIN-LIKE PROTEIN 183"/>
    <property type="match status" value="1"/>
</dbReference>
<dbReference type="EMBL" id="JANJYI010000006">
    <property type="protein sequence ID" value="KAK2646100.1"/>
    <property type="molecule type" value="Genomic_DNA"/>
</dbReference>
<dbReference type="PANTHER" id="PTHR36788">
    <property type="entry name" value="DEFENSIN-LIKE PROTEIN 183"/>
    <property type="match status" value="1"/>
</dbReference>
<dbReference type="GO" id="GO:0050832">
    <property type="term" value="P:defense response to fungus"/>
    <property type="evidence" value="ECO:0007669"/>
    <property type="project" value="UniProtKB-UniRule"/>
</dbReference>
<comment type="similarity">
    <text evidence="2 9">Belongs to the DEFL family.</text>
</comment>
<evidence type="ECO:0000256" key="2">
    <source>
        <dbReference type="ARBA" id="ARBA00006722"/>
    </source>
</evidence>
<protein>
    <recommendedName>
        <fullName evidence="9">Defensin-like protein</fullName>
    </recommendedName>
</protein>
<keyword evidence="6" id="KW-0732">Signal</keyword>
<evidence type="ECO:0000256" key="4">
    <source>
        <dbReference type="ARBA" id="ARBA00022529"/>
    </source>
</evidence>
<comment type="subcellular location">
    <subcellularLocation>
        <location evidence="1 9">Secreted</location>
    </subcellularLocation>
</comment>
<accession>A0AAD9U1C0</accession>
<dbReference type="Proteomes" id="UP001280121">
    <property type="component" value="Unassembled WGS sequence"/>
</dbReference>
<evidence type="ECO:0000256" key="9">
    <source>
        <dbReference type="RuleBase" id="RU367109"/>
    </source>
</evidence>
<keyword evidence="4 9" id="KW-0929">Antimicrobial</keyword>
<evidence type="ECO:0000256" key="5">
    <source>
        <dbReference type="ARBA" id="ARBA00022577"/>
    </source>
</evidence>
<proteinExistence type="inferred from homology"/>
<sequence length="151" mass="16089">MVKGDLCWDDLGRCNATCDQKCTSTHPGGKGSCDVSGGAAPSCKCFYDCTLPAPKTCTSGIGRCSVTCDDTCCSKNCAAKFPGREATGICNNVVGPGPGYCLTGQGLHNQASLSMSIWFLMVNVLDSRDYLSLRSFEVILRVSLLRLDLKR</sequence>
<gene>
    <name evidence="10" type="ORF">Ddye_021295</name>
</gene>
<keyword evidence="5 9" id="KW-0295">Fungicide</keyword>
<evidence type="ECO:0000256" key="3">
    <source>
        <dbReference type="ARBA" id="ARBA00022525"/>
    </source>
</evidence>
<keyword evidence="11" id="KW-1185">Reference proteome</keyword>
<dbReference type="GO" id="GO:0005576">
    <property type="term" value="C:extracellular region"/>
    <property type="evidence" value="ECO:0007669"/>
    <property type="project" value="UniProtKB-SubCell"/>
</dbReference>
<organism evidence="10 11">
    <name type="scientific">Dipteronia dyeriana</name>
    <dbReference type="NCBI Taxonomy" id="168575"/>
    <lineage>
        <taxon>Eukaryota</taxon>
        <taxon>Viridiplantae</taxon>
        <taxon>Streptophyta</taxon>
        <taxon>Embryophyta</taxon>
        <taxon>Tracheophyta</taxon>
        <taxon>Spermatophyta</taxon>
        <taxon>Magnoliopsida</taxon>
        <taxon>eudicotyledons</taxon>
        <taxon>Gunneridae</taxon>
        <taxon>Pentapetalae</taxon>
        <taxon>rosids</taxon>
        <taxon>malvids</taxon>
        <taxon>Sapindales</taxon>
        <taxon>Sapindaceae</taxon>
        <taxon>Hippocastanoideae</taxon>
        <taxon>Acereae</taxon>
        <taxon>Dipteronia</taxon>
    </lineage>
</organism>
<dbReference type="InterPro" id="IPR039641">
    <property type="entry name" value="LCR"/>
</dbReference>
<evidence type="ECO:0000256" key="8">
    <source>
        <dbReference type="ARBA" id="ARBA00023157"/>
    </source>
</evidence>
<keyword evidence="8" id="KW-1015">Disulfide bond</keyword>